<feature type="domain" description="Methyl-accepting transducer" evidence="8">
    <location>
        <begin position="419"/>
        <end position="636"/>
    </location>
</feature>
<reference evidence="11 12" key="1">
    <citation type="submission" date="2018-10" db="EMBL/GenBank/DDBJ databases">
        <title>Genome-centric metagenomics revealed C2 chemical producing, CO utilizing Clostridium with novel acetogenic gene cluster.</title>
        <authorList>
            <person name="Kang H."/>
            <person name="Park B."/>
            <person name="Choi I.G."/>
            <person name="Chang I.S."/>
        </authorList>
    </citation>
    <scope>NUCLEOTIDE SEQUENCE [LARGE SCALE GENOMIC DNA]</scope>
    <source>
        <strain evidence="11 12">H21-9</strain>
    </source>
</reference>
<dbReference type="InterPro" id="IPR004089">
    <property type="entry name" value="MCPsignal_dom"/>
</dbReference>
<dbReference type="PANTHER" id="PTHR43531:SF11">
    <property type="entry name" value="METHYL-ACCEPTING CHEMOTAXIS PROTEIN 3"/>
    <property type="match status" value="1"/>
</dbReference>
<dbReference type="GO" id="GO:0046872">
    <property type="term" value="F:metal ion binding"/>
    <property type="evidence" value="ECO:0007669"/>
    <property type="project" value="UniProtKB-KW"/>
</dbReference>
<dbReference type="PROSITE" id="PS51379">
    <property type="entry name" value="4FE4S_FER_2"/>
    <property type="match status" value="2"/>
</dbReference>
<dbReference type="EMBL" id="RFAQ01000063">
    <property type="protein sequence ID" value="RMC96395.1"/>
    <property type="molecule type" value="Genomic_DNA"/>
</dbReference>
<dbReference type="SUPFAM" id="SSF54862">
    <property type="entry name" value="4Fe-4S ferredoxins"/>
    <property type="match status" value="1"/>
</dbReference>
<dbReference type="SMART" id="SM00283">
    <property type="entry name" value="MA"/>
    <property type="match status" value="1"/>
</dbReference>
<evidence type="ECO:0000259" key="9">
    <source>
        <dbReference type="PROSITE" id="PS51379"/>
    </source>
</evidence>
<dbReference type="PRINTS" id="PR00260">
    <property type="entry name" value="CHEMTRNSDUCR"/>
</dbReference>
<name>A0A3M0SDU4_9CLOT</name>
<keyword evidence="2" id="KW-0145">Chemotaxis</keyword>
<organism evidence="11 12">
    <name type="scientific">Clostridium autoethanogenum</name>
    <dbReference type="NCBI Taxonomy" id="84023"/>
    <lineage>
        <taxon>Bacteria</taxon>
        <taxon>Bacillati</taxon>
        <taxon>Bacillota</taxon>
        <taxon>Clostridia</taxon>
        <taxon>Eubacteriales</taxon>
        <taxon>Clostridiaceae</taxon>
        <taxon>Clostridium</taxon>
    </lineage>
</organism>
<dbReference type="Gene3D" id="3.30.70.20">
    <property type="match status" value="1"/>
</dbReference>
<evidence type="ECO:0000256" key="6">
    <source>
        <dbReference type="ARBA" id="ARBA00029447"/>
    </source>
</evidence>
<keyword evidence="3" id="KW-0479">Metal-binding</keyword>
<dbReference type="GO" id="GO:0006935">
    <property type="term" value="P:chemotaxis"/>
    <property type="evidence" value="ECO:0007669"/>
    <property type="project" value="UniProtKB-KW"/>
</dbReference>
<dbReference type="PROSITE" id="PS00198">
    <property type="entry name" value="4FE4S_FER_1"/>
    <property type="match status" value="1"/>
</dbReference>
<dbReference type="GO" id="GO:0004888">
    <property type="term" value="F:transmembrane signaling receptor activity"/>
    <property type="evidence" value="ECO:0007669"/>
    <property type="project" value="InterPro"/>
</dbReference>
<dbReference type="Gene3D" id="3.40.50.1780">
    <property type="match status" value="1"/>
</dbReference>
<dbReference type="PROSITE" id="PS50111">
    <property type="entry name" value="CHEMOTAXIS_TRANSDUC_2"/>
    <property type="match status" value="1"/>
</dbReference>
<comment type="similarity">
    <text evidence="6">Belongs to the methyl-accepting chemotaxis (MCP) protein family.</text>
</comment>
<dbReference type="SUPFAM" id="SSF58104">
    <property type="entry name" value="Methyl-accepting chemotaxis protein (MCP) signaling domain"/>
    <property type="match status" value="1"/>
</dbReference>
<dbReference type="InterPro" id="IPR007202">
    <property type="entry name" value="4Fe-4S_dom"/>
</dbReference>
<keyword evidence="7" id="KW-0807">Transducer</keyword>
<dbReference type="Proteomes" id="UP000277999">
    <property type="component" value="Unassembled WGS sequence"/>
</dbReference>
<evidence type="ECO:0000259" key="10">
    <source>
        <dbReference type="PROSITE" id="PS51656"/>
    </source>
</evidence>
<comment type="caution">
    <text evidence="11">The sequence shown here is derived from an EMBL/GenBank/DDBJ whole genome shotgun (WGS) entry which is preliminary data.</text>
</comment>
<feature type="domain" description="4Fe-4S ferredoxin-type" evidence="9">
    <location>
        <begin position="4"/>
        <end position="35"/>
    </location>
</feature>
<dbReference type="Gene3D" id="3.40.950.10">
    <property type="entry name" value="Fe-only Hydrogenase (Larger Subunit), Chain L, domain 3"/>
    <property type="match status" value="1"/>
</dbReference>
<dbReference type="Pfam" id="PF00015">
    <property type="entry name" value="MCPsignal"/>
    <property type="match status" value="1"/>
</dbReference>
<dbReference type="GO" id="GO:0005886">
    <property type="term" value="C:plasma membrane"/>
    <property type="evidence" value="ECO:0007669"/>
    <property type="project" value="TreeGrafter"/>
</dbReference>
<evidence type="ECO:0000256" key="1">
    <source>
        <dbReference type="ARBA" id="ARBA00022485"/>
    </source>
</evidence>
<dbReference type="PANTHER" id="PTHR43531">
    <property type="entry name" value="PROTEIN ICFG"/>
    <property type="match status" value="1"/>
</dbReference>
<dbReference type="InterPro" id="IPR009016">
    <property type="entry name" value="Fe_hydrogenase"/>
</dbReference>
<evidence type="ECO:0000256" key="3">
    <source>
        <dbReference type="ARBA" id="ARBA00022723"/>
    </source>
</evidence>
<evidence type="ECO:0000256" key="4">
    <source>
        <dbReference type="ARBA" id="ARBA00023004"/>
    </source>
</evidence>
<evidence type="ECO:0000256" key="7">
    <source>
        <dbReference type="PROSITE-ProRule" id="PRU00284"/>
    </source>
</evidence>
<dbReference type="RefSeq" id="WP_122059920.1">
    <property type="nucleotide sequence ID" value="NZ_RFAQ01000063.1"/>
</dbReference>
<dbReference type="InterPro" id="IPR004108">
    <property type="entry name" value="Fe_hydrogenase_lsu_C"/>
</dbReference>
<keyword evidence="4" id="KW-0408">Iron</keyword>
<sequence length="636" mass="72010">MKLNLIRTIEEKCQGCNKCIRVCPIFEANIAYNVDGHVKVKINQEKCIGCGKCIDVCEHNAREYKDDTKEFFNDLAKNRKISLIVAPSVRVNFNKYKKLLGFFKSKGVNVIYDVSFGADITTWAYLKVIKENNLKGSIAQPCPVIVNYIEKYKPQLISKLTPIQSPMMCAAIYLKKYMENSDDIAFLSPCIAKSEEINDDNTFHYVKYNVTFNKLHEYLQEKNIDLEKFNNKDFDNMECSLGALYPRPGGLSENIEAFYPDVWIKRVEGQDRAYKYLDNYVERIKQNKELPFIVDILNCTHGCNLGTGACPSASPDDIDCELNRIKREKINKSGRGFKKNYIQQLKKYFDNTLNVHDFIRKYSDYSNMTLKEPSQSEYEEIFKKLHKYTDESKTQNCFTCGYDTCKDMCKAIMNNLNITNNCIDYNRSQIAEENVKLGDKNKEVENMIQKVKAMGDEKIKKADAIKQKVKDITSAMSEVSSGNQQSSQNIMDIMQHIQDTLSISNTLRGSVDDMKSKVEKFNSAIENIVDISQETNLLSLNASIESARAGQAGKGFSVVAGEVSKLAESSKTIAVSTKQEEEELNVLVNNLIKIASQLEDNMNVMSSSIETISGTVEEITAQSQEVVASAEQIANS</sequence>
<dbReference type="PROSITE" id="PS51656">
    <property type="entry name" value="4FE4S"/>
    <property type="match status" value="1"/>
</dbReference>
<dbReference type="AlphaFoldDB" id="A0A3M0SDU4"/>
<keyword evidence="1" id="KW-0004">4Fe-4S</keyword>
<gene>
    <name evidence="11" type="ORF">D9O40_15820</name>
</gene>
<evidence type="ECO:0000256" key="5">
    <source>
        <dbReference type="ARBA" id="ARBA00023014"/>
    </source>
</evidence>
<evidence type="ECO:0000313" key="11">
    <source>
        <dbReference type="EMBL" id="RMC96395.1"/>
    </source>
</evidence>
<evidence type="ECO:0000259" key="8">
    <source>
        <dbReference type="PROSITE" id="PS50111"/>
    </source>
</evidence>
<keyword evidence="5" id="KW-0411">Iron-sulfur</keyword>
<dbReference type="InterPro" id="IPR017900">
    <property type="entry name" value="4Fe4S_Fe_S_CS"/>
</dbReference>
<dbReference type="InterPro" id="IPR051310">
    <property type="entry name" value="MCP_chemotaxis"/>
</dbReference>
<dbReference type="Gene3D" id="1.10.287.950">
    <property type="entry name" value="Methyl-accepting chemotaxis protein"/>
    <property type="match status" value="1"/>
</dbReference>
<dbReference type="GO" id="GO:0007165">
    <property type="term" value="P:signal transduction"/>
    <property type="evidence" value="ECO:0007669"/>
    <property type="project" value="UniProtKB-KW"/>
</dbReference>
<evidence type="ECO:0000313" key="12">
    <source>
        <dbReference type="Proteomes" id="UP000277999"/>
    </source>
</evidence>
<feature type="domain" description="4Fe-4S" evidence="10">
    <location>
        <begin position="377"/>
        <end position="439"/>
    </location>
</feature>
<dbReference type="InterPro" id="IPR004090">
    <property type="entry name" value="Chemotax_Me-accpt_rcpt"/>
</dbReference>
<protein>
    <submittedName>
        <fullName evidence="11">4Fe-4S dicluster domain-containing protein</fullName>
    </submittedName>
</protein>
<dbReference type="SUPFAM" id="SSF53920">
    <property type="entry name" value="Fe-only hydrogenase"/>
    <property type="match status" value="1"/>
</dbReference>
<accession>A0A3M0SDU4</accession>
<dbReference type="Pfam" id="PF13237">
    <property type="entry name" value="Fer4_10"/>
    <property type="match status" value="1"/>
</dbReference>
<dbReference type="Pfam" id="PF02906">
    <property type="entry name" value="Fe_hyd_lg_C"/>
    <property type="match status" value="1"/>
</dbReference>
<proteinExistence type="inferred from homology"/>
<evidence type="ECO:0000256" key="2">
    <source>
        <dbReference type="ARBA" id="ARBA00022500"/>
    </source>
</evidence>
<dbReference type="GO" id="GO:0051539">
    <property type="term" value="F:4 iron, 4 sulfur cluster binding"/>
    <property type="evidence" value="ECO:0007669"/>
    <property type="project" value="UniProtKB-KW"/>
</dbReference>
<feature type="domain" description="4Fe-4S ferredoxin-type" evidence="9">
    <location>
        <begin position="38"/>
        <end position="67"/>
    </location>
</feature>
<dbReference type="InterPro" id="IPR017896">
    <property type="entry name" value="4Fe4S_Fe-S-bd"/>
</dbReference>